<reference evidence="2" key="1">
    <citation type="submission" date="2022-01" db="EMBL/GenBank/DDBJ databases">
        <authorList>
            <person name="King R."/>
        </authorList>
    </citation>
    <scope>NUCLEOTIDE SEQUENCE</scope>
</reference>
<organism evidence="2 3">
    <name type="scientific">Nezara viridula</name>
    <name type="common">Southern green stink bug</name>
    <name type="synonym">Cimex viridulus</name>
    <dbReference type="NCBI Taxonomy" id="85310"/>
    <lineage>
        <taxon>Eukaryota</taxon>
        <taxon>Metazoa</taxon>
        <taxon>Ecdysozoa</taxon>
        <taxon>Arthropoda</taxon>
        <taxon>Hexapoda</taxon>
        <taxon>Insecta</taxon>
        <taxon>Pterygota</taxon>
        <taxon>Neoptera</taxon>
        <taxon>Paraneoptera</taxon>
        <taxon>Hemiptera</taxon>
        <taxon>Heteroptera</taxon>
        <taxon>Panheteroptera</taxon>
        <taxon>Pentatomomorpha</taxon>
        <taxon>Pentatomoidea</taxon>
        <taxon>Pentatomidae</taxon>
        <taxon>Pentatominae</taxon>
        <taxon>Nezara</taxon>
    </lineage>
</organism>
<evidence type="ECO:0000256" key="1">
    <source>
        <dbReference type="SAM" id="MobiDB-lite"/>
    </source>
</evidence>
<protein>
    <submittedName>
        <fullName evidence="2">Uncharacterized protein</fullName>
    </submittedName>
</protein>
<evidence type="ECO:0000313" key="3">
    <source>
        <dbReference type="Proteomes" id="UP001152798"/>
    </source>
</evidence>
<proteinExistence type="predicted"/>
<gene>
    <name evidence="2" type="ORF">NEZAVI_LOCUS7411</name>
</gene>
<sequence>MGHVVPGARPRGGEAGAAPRVLKVAAPPSRASIDHPLLANCLVPLSWEFSSKRTGAVEGTGSVNNGGSRCRGASCLTKLEGIVTSPRRRKPLPGGRKPNRGDKEPTARRLKTRSLAALMAKDKSRSVTTSLLNVYNKDW</sequence>
<evidence type="ECO:0000313" key="2">
    <source>
        <dbReference type="EMBL" id="CAH1397624.1"/>
    </source>
</evidence>
<dbReference type="AlphaFoldDB" id="A0A9P0H968"/>
<keyword evidence="3" id="KW-1185">Reference proteome</keyword>
<dbReference type="Proteomes" id="UP001152798">
    <property type="component" value="Chromosome 4"/>
</dbReference>
<accession>A0A9P0H968</accession>
<name>A0A9P0H968_NEZVI</name>
<dbReference type="EMBL" id="OV725080">
    <property type="protein sequence ID" value="CAH1397624.1"/>
    <property type="molecule type" value="Genomic_DNA"/>
</dbReference>
<feature type="region of interest" description="Disordered" evidence="1">
    <location>
        <begin position="83"/>
        <end position="108"/>
    </location>
</feature>